<sequence length="215" mass="23222">MVSGRLARSRGEKQIPRGLSKHKMFIVRPSQYIAGSAYEGNFSDPYAQQPLSGHYATITASLVAPTSRGNITIRSADMADPPVINPNWLATDTDQRVAIAAYRRARGIFLTQSMAPVVIGQEYFPGFGYQTDTEILTVIKSTVMTIYHAACTCKMGVSSDAMAVVDSRARAFNVTGLRVVDASSFPILPPGHPQSTVYMLAEKIAFDIVSAGRSG</sequence>
<dbReference type="SUPFAM" id="SSF51905">
    <property type="entry name" value="FAD/NAD(P)-binding domain"/>
    <property type="match status" value="1"/>
</dbReference>
<dbReference type="GO" id="GO:0044550">
    <property type="term" value="P:secondary metabolite biosynthetic process"/>
    <property type="evidence" value="ECO:0007669"/>
    <property type="project" value="TreeGrafter"/>
</dbReference>
<dbReference type="AlphaFoldDB" id="A0A9W4JUS2"/>
<dbReference type="Proteomes" id="UP001152592">
    <property type="component" value="Unassembled WGS sequence"/>
</dbReference>
<evidence type="ECO:0000313" key="5">
    <source>
        <dbReference type="EMBL" id="CAG8422962.1"/>
    </source>
</evidence>
<comment type="similarity">
    <text evidence="2">Belongs to the GMC oxidoreductase family.</text>
</comment>
<evidence type="ECO:0000313" key="6">
    <source>
        <dbReference type="Proteomes" id="UP001152592"/>
    </source>
</evidence>
<comment type="caution">
    <text evidence="5">The sequence shown here is derived from an EMBL/GenBank/DDBJ whole genome shotgun (WGS) entry which is preliminary data.</text>
</comment>
<dbReference type="PANTHER" id="PTHR11552">
    <property type="entry name" value="GLUCOSE-METHANOL-CHOLINE GMC OXIDOREDUCTASE"/>
    <property type="match status" value="1"/>
</dbReference>
<dbReference type="SUPFAM" id="SSF54373">
    <property type="entry name" value="FAD-linked reductases, C-terminal domain"/>
    <property type="match status" value="1"/>
</dbReference>
<keyword evidence="3" id="KW-0964">Secreted</keyword>
<evidence type="ECO:0000256" key="3">
    <source>
        <dbReference type="ARBA" id="ARBA00022512"/>
    </source>
</evidence>
<gene>
    <name evidence="5" type="ORF">PSALAMII_LOCUS9947</name>
</gene>
<accession>A0A9W4JUS2</accession>
<dbReference type="Gene3D" id="3.50.50.60">
    <property type="entry name" value="FAD/NAD(P)-binding domain"/>
    <property type="match status" value="1"/>
</dbReference>
<protein>
    <recommendedName>
        <fullName evidence="4">Glucose-methanol-choline oxidoreductase C-terminal domain-containing protein</fullName>
    </recommendedName>
</protein>
<dbReference type="EMBL" id="CAJVPD010000283">
    <property type="protein sequence ID" value="CAG8422962.1"/>
    <property type="molecule type" value="Genomic_DNA"/>
</dbReference>
<dbReference type="Gene3D" id="3.30.560.10">
    <property type="entry name" value="Glucose Oxidase, domain 3"/>
    <property type="match status" value="1"/>
</dbReference>
<keyword evidence="3" id="KW-0134">Cell wall</keyword>
<dbReference type="InterPro" id="IPR036188">
    <property type="entry name" value="FAD/NAD-bd_sf"/>
</dbReference>
<organism evidence="5 6">
    <name type="scientific">Penicillium salamii</name>
    <dbReference type="NCBI Taxonomy" id="1612424"/>
    <lineage>
        <taxon>Eukaryota</taxon>
        <taxon>Fungi</taxon>
        <taxon>Dikarya</taxon>
        <taxon>Ascomycota</taxon>
        <taxon>Pezizomycotina</taxon>
        <taxon>Eurotiomycetes</taxon>
        <taxon>Eurotiomycetidae</taxon>
        <taxon>Eurotiales</taxon>
        <taxon>Aspergillaceae</taxon>
        <taxon>Penicillium</taxon>
    </lineage>
</organism>
<reference evidence="5" key="1">
    <citation type="submission" date="2021-07" db="EMBL/GenBank/DDBJ databases">
        <authorList>
            <person name="Branca A.L. A."/>
        </authorList>
    </citation>
    <scope>NUCLEOTIDE SEQUENCE</scope>
</reference>
<dbReference type="Pfam" id="PF05199">
    <property type="entry name" value="GMC_oxred_C"/>
    <property type="match status" value="1"/>
</dbReference>
<evidence type="ECO:0000256" key="1">
    <source>
        <dbReference type="ARBA" id="ARBA00004191"/>
    </source>
</evidence>
<evidence type="ECO:0000256" key="2">
    <source>
        <dbReference type="ARBA" id="ARBA00010790"/>
    </source>
</evidence>
<dbReference type="PANTHER" id="PTHR11552:SF138">
    <property type="entry name" value="DEHYDROGENASE PKFF-RELATED"/>
    <property type="match status" value="1"/>
</dbReference>
<comment type="subcellular location">
    <subcellularLocation>
        <location evidence="1">Secreted</location>
        <location evidence="1">Cell wall</location>
    </subcellularLocation>
</comment>
<evidence type="ECO:0000259" key="4">
    <source>
        <dbReference type="Pfam" id="PF05199"/>
    </source>
</evidence>
<dbReference type="InterPro" id="IPR007867">
    <property type="entry name" value="GMC_OxRtase_C"/>
</dbReference>
<dbReference type="GO" id="GO:0016614">
    <property type="term" value="F:oxidoreductase activity, acting on CH-OH group of donors"/>
    <property type="evidence" value="ECO:0007669"/>
    <property type="project" value="InterPro"/>
</dbReference>
<dbReference type="InterPro" id="IPR012132">
    <property type="entry name" value="GMC_OxRdtase"/>
</dbReference>
<name>A0A9W4JUS2_9EURO</name>
<proteinExistence type="inferred from homology"/>
<feature type="domain" description="Glucose-methanol-choline oxidoreductase C-terminal" evidence="4">
    <location>
        <begin position="65"/>
        <end position="201"/>
    </location>
</feature>
<dbReference type="OrthoDB" id="5412996at2759"/>
<dbReference type="GO" id="GO:0050660">
    <property type="term" value="F:flavin adenine dinucleotide binding"/>
    <property type="evidence" value="ECO:0007669"/>
    <property type="project" value="InterPro"/>
</dbReference>